<evidence type="ECO:0008006" key="5">
    <source>
        <dbReference type="Google" id="ProtNLM"/>
    </source>
</evidence>
<evidence type="ECO:0000259" key="1">
    <source>
        <dbReference type="Pfam" id="PF00501"/>
    </source>
</evidence>
<evidence type="ECO:0000259" key="2">
    <source>
        <dbReference type="Pfam" id="PF13193"/>
    </source>
</evidence>
<protein>
    <recommendedName>
        <fullName evidence="5">AMP-dependent synthetase</fullName>
    </recommendedName>
</protein>
<dbReference type="PROSITE" id="PS00455">
    <property type="entry name" value="AMP_BINDING"/>
    <property type="match status" value="1"/>
</dbReference>
<dbReference type="PANTHER" id="PTHR43201">
    <property type="entry name" value="ACYL-COA SYNTHETASE"/>
    <property type="match status" value="1"/>
</dbReference>
<evidence type="ECO:0000313" key="3">
    <source>
        <dbReference type="EMBL" id="ASU79008.1"/>
    </source>
</evidence>
<dbReference type="Gene3D" id="3.40.50.12780">
    <property type="entry name" value="N-terminal domain of ligase-like"/>
    <property type="match status" value="1"/>
</dbReference>
<feature type="domain" description="AMP-binding enzyme C-terminal" evidence="2">
    <location>
        <begin position="290"/>
        <end position="364"/>
    </location>
</feature>
<dbReference type="PANTHER" id="PTHR43201:SF32">
    <property type="entry name" value="2-SUCCINYLBENZOATE--COA LIGASE, CHLOROPLASTIC_PEROXISOMAL"/>
    <property type="match status" value="1"/>
</dbReference>
<evidence type="ECO:0000313" key="4">
    <source>
        <dbReference type="Proteomes" id="UP000215043"/>
    </source>
</evidence>
<dbReference type="OrthoDB" id="9803968at2"/>
<dbReference type="Proteomes" id="UP000215043">
    <property type="component" value="Chromosome"/>
</dbReference>
<reference evidence="3 4" key="1">
    <citation type="submission" date="2017-08" db="EMBL/GenBank/DDBJ databases">
        <title>The complete genome sequence of moderately halophilic actinomycete Actinopolyspora erythraea YIM 90600, the producer of novel erythromycin, novel actinopolysporins A-C and tubercidin.</title>
        <authorList>
            <person name="Yin M."/>
            <person name="Tang S."/>
        </authorList>
    </citation>
    <scope>NUCLEOTIDE SEQUENCE [LARGE SCALE GENOMIC DNA]</scope>
    <source>
        <strain evidence="3 4">YIM 90600</strain>
    </source>
</reference>
<dbReference type="EMBL" id="CP022752">
    <property type="protein sequence ID" value="ASU79008.1"/>
    <property type="molecule type" value="Genomic_DNA"/>
</dbReference>
<organism evidence="3 4">
    <name type="scientific">Actinopolyspora erythraea</name>
    <dbReference type="NCBI Taxonomy" id="414996"/>
    <lineage>
        <taxon>Bacteria</taxon>
        <taxon>Bacillati</taxon>
        <taxon>Actinomycetota</taxon>
        <taxon>Actinomycetes</taxon>
        <taxon>Actinopolysporales</taxon>
        <taxon>Actinopolysporaceae</taxon>
        <taxon>Actinopolyspora</taxon>
    </lineage>
</organism>
<name>A0A223RT01_9ACTN</name>
<dbReference type="KEGG" id="aey:CDG81_12720"/>
<dbReference type="AlphaFoldDB" id="A0A223RT01"/>
<dbReference type="GO" id="GO:0006631">
    <property type="term" value="P:fatty acid metabolic process"/>
    <property type="evidence" value="ECO:0007669"/>
    <property type="project" value="TreeGrafter"/>
</dbReference>
<dbReference type="InterPro" id="IPR020845">
    <property type="entry name" value="AMP-binding_CS"/>
</dbReference>
<proteinExistence type="predicted"/>
<dbReference type="RefSeq" id="WP_052428160.1">
    <property type="nucleotide sequence ID" value="NZ_CP022752.1"/>
</dbReference>
<dbReference type="InterPro" id="IPR045851">
    <property type="entry name" value="AMP-bd_C_sf"/>
</dbReference>
<dbReference type="Gene3D" id="3.30.300.30">
    <property type="match status" value="1"/>
</dbReference>
<dbReference type="Pfam" id="PF13193">
    <property type="entry name" value="AMP-binding_C"/>
    <property type="match status" value="1"/>
</dbReference>
<dbReference type="SUPFAM" id="SSF56801">
    <property type="entry name" value="Acetyl-CoA synthetase-like"/>
    <property type="match status" value="1"/>
</dbReference>
<sequence>MWKIPLKPLELPEERSAALAVLRDGIGEALAGGIAVAPGADAGEVPETVSPGVAAVVTTSGSTGRPKRTVLGREALRASAAGTEAALGGPGSWLLTLPPGHVAGFQVVTRAVLSGSEVTPVDTSEGFTPEAFVAGSRALPPGRRYVSLVPTQLKRLLAEPAARAELGRFDGVLIGGAPLDAATAERARQVAQIRTTYGMTETCGGCVYDGTPLRDVRIRILDGEIHLGGPVLAEGYLGDDQRDAAFYTDSEGRWFRTADRGRIVDGRLRVDGRLDDMINTGGVKVPPRAVDDCIEGLPGVAESCTFGLPDPEWGEVVASYVCVVPGTGLAGERIRGLVRERLDHYFAPRSVVVTEDPPRLPNGKLDRRRIREAFPSREEHD</sequence>
<feature type="domain" description="AMP-dependent synthetase/ligase" evidence="1">
    <location>
        <begin position="46"/>
        <end position="237"/>
    </location>
</feature>
<dbReference type="InterPro" id="IPR000873">
    <property type="entry name" value="AMP-dep_synth/lig_dom"/>
</dbReference>
<accession>A0A223RT01</accession>
<dbReference type="GO" id="GO:0031956">
    <property type="term" value="F:medium-chain fatty acid-CoA ligase activity"/>
    <property type="evidence" value="ECO:0007669"/>
    <property type="project" value="TreeGrafter"/>
</dbReference>
<dbReference type="InterPro" id="IPR042099">
    <property type="entry name" value="ANL_N_sf"/>
</dbReference>
<dbReference type="InterPro" id="IPR025110">
    <property type="entry name" value="AMP-bd_C"/>
</dbReference>
<gene>
    <name evidence="3" type="ORF">CDG81_12720</name>
</gene>
<dbReference type="Pfam" id="PF00501">
    <property type="entry name" value="AMP-binding"/>
    <property type="match status" value="1"/>
</dbReference>